<dbReference type="GO" id="GO:0009401">
    <property type="term" value="P:phosphoenolpyruvate-dependent sugar phosphotransferase system"/>
    <property type="evidence" value="ECO:0007669"/>
    <property type="project" value="UniProtKB-KW"/>
</dbReference>
<comment type="caution">
    <text evidence="11">The sequence shown here is derived from an EMBL/GenBank/DDBJ whole genome shotgun (WGS) entry which is preliminary data.</text>
</comment>
<sequence>MQEISVLFVVLVVLYTVIAVADQISIQCGIYTPLFAATFVGFLLGDLQTGLIIGATLQLMTLGVATYGGATVPDYLSGAIMGTTFAIISGEGAEYGIALAIPIGLLLTQMDILGRMCNSFFQHYADRCAEKGDYRGVERANLLGFLPWAMSRVIPVMVGLIFGEAVVNSINAFIPAWFMTGLKTAGAILPAMGMAILMRYLPLKKYCAYFIIGFVMLAYAGSMFSVMAAALLGLALTADNIRDRLFGTKLEAAPGKRFCYSDPGFMFLGLMAEELDEASLDESFREHIFAPLGLADTSYHPRGEIGRFIPQEHSGERGWICGEVHDSKAYLMGESGSAGLFSTLGDMLHFVSVWLNRDERLLSRELFEKVEHTCQFGRTYGWSAEYGPGTLYHTGFTGTSILMDVREGEGFVLLTNRIHRMRSTSPTGRTACGWIRSKAPTIP</sequence>
<feature type="transmembrane region" description="Helical" evidence="9">
    <location>
        <begin position="140"/>
        <end position="162"/>
    </location>
</feature>
<dbReference type="AlphaFoldDB" id="A0A9D2AW74"/>
<keyword evidence="5" id="KW-0598">Phosphotransferase system</keyword>
<evidence type="ECO:0000256" key="7">
    <source>
        <dbReference type="ARBA" id="ARBA00022989"/>
    </source>
</evidence>
<evidence type="ECO:0000256" key="2">
    <source>
        <dbReference type="ARBA" id="ARBA00022448"/>
    </source>
</evidence>
<evidence type="ECO:0000256" key="9">
    <source>
        <dbReference type="SAM" id="Phobius"/>
    </source>
</evidence>
<dbReference type="InterPro" id="IPR012338">
    <property type="entry name" value="Beta-lactam/transpept-like"/>
</dbReference>
<gene>
    <name evidence="11" type="ORF">IAA28_05260</name>
</gene>
<dbReference type="InterPro" id="IPR004700">
    <property type="entry name" value="PTS_IIC_man"/>
</dbReference>
<dbReference type="PANTHER" id="PTHR32502:SF28">
    <property type="entry name" value="PHOSPHOTRANSFERASE SYSTEM SUGAR-SPECIFIC EIIC COMPONENT"/>
    <property type="match status" value="1"/>
</dbReference>
<feature type="transmembrane region" description="Helical" evidence="9">
    <location>
        <begin position="35"/>
        <end position="57"/>
    </location>
</feature>
<dbReference type="Gene3D" id="3.40.710.10">
    <property type="entry name" value="DD-peptidase/beta-lactamase superfamily"/>
    <property type="match status" value="1"/>
</dbReference>
<dbReference type="InterPro" id="IPR001466">
    <property type="entry name" value="Beta-lactam-related"/>
</dbReference>
<keyword evidence="3" id="KW-1003">Cell membrane</keyword>
<reference evidence="11" key="1">
    <citation type="journal article" date="2021" name="PeerJ">
        <title>Extensive microbial diversity within the chicken gut microbiome revealed by metagenomics and culture.</title>
        <authorList>
            <person name="Gilroy R."/>
            <person name="Ravi A."/>
            <person name="Getino M."/>
            <person name="Pursley I."/>
            <person name="Horton D.L."/>
            <person name="Alikhan N.F."/>
            <person name="Baker D."/>
            <person name="Gharbi K."/>
            <person name="Hall N."/>
            <person name="Watson M."/>
            <person name="Adriaenssens E.M."/>
            <person name="Foster-Nyarko E."/>
            <person name="Jarju S."/>
            <person name="Secka A."/>
            <person name="Antonio M."/>
            <person name="Oren A."/>
            <person name="Chaudhuri R.R."/>
            <person name="La Ragione R."/>
            <person name="Hildebrand F."/>
            <person name="Pallen M.J."/>
        </authorList>
    </citation>
    <scope>NUCLEOTIDE SEQUENCE</scope>
    <source>
        <strain evidence="11">ChiGjej4B4-12881</strain>
    </source>
</reference>
<dbReference type="Pfam" id="PF03609">
    <property type="entry name" value="EII-Sor"/>
    <property type="match status" value="1"/>
</dbReference>
<name>A0A9D2AW74_9FIRM</name>
<accession>A0A9D2AW74</accession>
<proteinExistence type="predicted"/>
<dbReference type="Proteomes" id="UP000886780">
    <property type="component" value="Unassembled WGS sequence"/>
</dbReference>
<keyword evidence="2" id="KW-0813">Transport</keyword>
<evidence type="ECO:0000259" key="10">
    <source>
        <dbReference type="Pfam" id="PF00144"/>
    </source>
</evidence>
<evidence type="ECO:0000256" key="5">
    <source>
        <dbReference type="ARBA" id="ARBA00022683"/>
    </source>
</evidence>
<evidence type="ECO:0000256" key="3">
    <source>
        <dbReference type="ARBA" id="ARBA00022475"/>
    </source>
</evidence>
<keyword evidence="7 9" id="KW-1133">Transmembrane helix</keyword>
<organism evidence="11 12">
    <name type="scientific">Candidatus Lachnoclostridium stercoripullorum</name>
    <dbReference type="NCBI Taxonomy" id="2838635"/>
    <lineage>
        <taxon>Bacteria</taxon>
        <taxon>Bacillati</taxon>
        <taxon>Bacillota</taxon>
        <taxon>Clostridia</taxon>
        <taxon>Lachnospirales</taxon>
        <taxon>Lachnospiraceae</taxon>
    </lineage>
</organism>
<evidence type="ECO:0000256" key="8">
    <source>
        <dbReference type="ARBA" id="ARBA00023136"/>
    </source>
</evidence>
<dbReference type="GO" id="GO:0005886">
    <property type="term" value="C:plasma membrane"/>
    <property type="evidence" value="ECO:0007669"/>
    <property type="project" value="UniProtKB-SubCell"/>
</dbReference>
<protein>
    <submittedName>
        <fullName evidence="11">PTS sugar transporter subunit IIC</fullName>
    </submittedName>
</protein>
<dbReference type="Pfam" id="PF00144">
    <property type="entry name" value="Beta-lactamase"/>
    <property type="match status" value="1"/>
</dbReference>
<evidence type="ECO:0000256" key="6">
    <source>
        <dbReference type="ARBA" id="ARBA00022692"/>
    </source>
</evidence>
<dbReference type="EMBL" id="DXEU01000094">
    <property type="protein sequence ID" value="HIX52195.1"/>
    <property type="molecule type" value="Genomic_DNA"/>
</dbReference>
<evidence type="ECO:0000313" key="11">
    <source>
        <dbReference type="EMBL" id="HIX52195.1"/>
    </source>
</evidence>
<dbReference type="PANTHER" id="PTHR32502">
    <property type="entry name" value="N-ACETYLGALACTOSAMINE PERMEASE II COMPONENT-RELATED"/>
    <property type="match status" value="1"/>
</dbReference>
<dbReference type="PROSITE" id="PS51106">
    <property type="entry name" value="PTS_EIIC_TYPE_4"/>
    <property type="match status" value="1"/>
</dbReference>
<keyword evidence="6 9" id="KW-0812">Transmembrane</keyword>
<feature type="transmembrane region" description="Helical" evidence="9">
    <location>
        <begin position="95"/>
        <end position="113"/>
    </location>
</feature>
<evidence type="ECO:0000313" key="12">
    <source>
        <dbReference type="Proteomes" id="UP000886780"/>
    </source>
</evidence>
<dbReference type="InterPro" id="IPR050303">
    <property type="entry name" value="GatZ_KbaZ_carbometab"/>
</dbReference>
<keyword evidence="4 11" id="KW-0762">Sugar transport</keyword>
<dbReference type="SUPFAM" id="SSF56601">
    <property type="entry name" value="beta-lactamase/transpeptidase-like"/>
    <property type="match status" value="1"/>
</dbReference>
<feature type="transmembrane region" description="Helical" evidence="9">
    <location>
        <begin position="209"/>
        <end position="236"/>
    </location>
</feature>
<evidence type="ECO:0000256" key="4">
    <source>
        <dbReference type="ARBA" id="ARBA00022597"/>
    </source>
</evidence>
<keyword evidence="8 9" id="KW-0472">Membrane</keyword>
<evidence type="ECO:0000256" key="1">
    <source>
        <dbReference type="ARBA" id="ARBA00004651"/>
    </source>
</evidence>
<reference evidence="11" key="2">
    <citation type="submission" date="2021-04" db="EMBL/GenBank/DDBJ databases">
        <authorList>
            <person name="Gilroy R."/>
        </authorList>
    </citation>
    <scope>NUCLEOTIDE SEQUENCE</scope>
    <source>
        <strain evidence="11">ChiGjej4B4-12881</strain>
    </source>
</reference>
<feature type="transmembrane region" description="Helical" evidence="9">
    <location>
        <begin position="174"/>
        <end position="197"/>
    </location>
</feature>
<feature type="domain" description="Beta-lactamase-related" evidence="10">
    <location>
        <begin position="239"/>
        <end position="420"/>
    </location>
</feature>
<comment type="subcellular location">
    <subcellularLocation>
        <location evidence="1">Cell membrane</location>
        <topology evidence="1">Multi-pass membrane protein</topology>
    </subcellularLocation>
</comment>